<protein>
    <recommendedName>
        <fullName evidence="1">Hydrazine synthase alpha subunit middle domain-containing protein</fullName>
    </recommendedName>
</protein>
<feature type="domain" description="Hydrazine synthase alpha subunit middle" evidence="1">
    <location>
        <begin position="510"/>
        <end position="597"/>
    </location>
</feature>
<gene>
    <name evidence="2" type="ORF">FKG94_06805</name>
</gene>
<dbReference type="EMBL" id="VHSG01000007">
    <property type="protein sequence ID" value="TQV82446.1"/>
    <property type="molecule type" value="Genomic_DNA"/>
</dbReference>
<dbReference type="InterPro" id="IPR011042">
    <property type="entry name" value="6-blade_b-propeller_TolB-like"/>
</dbReference>
<dbReference type="AlphaFoldDB" id="A0A545TZ01"/>
<dbReference type="Gene3D" id="2.120.10.30">
    <property type="entry name" value="TolB, C-terminal domain"/>
    <property type="match status" value="2"/>
</dbReference>
<reference evidence="2 3" key="1">
    <citation type="submission" date="2019-06" db="EMBL/GenBank/DDBJ databases">
        <title>Whole genome sequence for Cellvibrionaceae sp. R142.</title>
        <authorList>
            <person name="Wang G."/>
        </authorList>
    </citation>
    <scope>NUCLEOTIDE SEQUENCE [LARGE SCALE GENOMIC DNA]</scope>
    <source>
        <strain evidence="2 3">R142</strain>
    </source>
</reference>
<dbReference type="RefSeq" id="WP_142903462.1">
    <property type="nucleotide sequence ID" value="NZ_ML660090.1"/>
</dbReference>
<name>A0A545TZ01_9GAMM</name>
<keyword evidence="3" id="KW-1185">Reference proteome</keyword>
<sequence length="883" mass="96232">MQGLKRKSYIKITASALCAAVLSGCGGSGGGGDEQEPDPVVVDLPVAFIQRPVPVDENGERIGDNAREPSAFNPGAQLIVSSRASASAPRIVVTEGAFPEGELYDVKDVEASSDGEKIVFAMRAPEIEGLDEDEQPTWNIWEYDLTDNLLRRIIQTDITAEAGQDVAPHYLPDGRIVFSSTRQRRSRAILLDESKPQYSALDEDRETEAFVLHVMDADGDNIQQITFNQSHDLQPTVMSNGKVMFTRWDNVNNRNSFSLYTIDPDGHNLSFYYGFHSQDTGTDDSEARFFQPRELPDGRTLVSLRPVETDALGGDMVAIDGANYTEIDQPITANMGATGPGQASLSVDTVTTDGSISPHGRFSSADPLFDGTNRLLVSWSLCLLTDPTTNEDFACTEQNLANPALEEAAPRYGLWIYNLDDGSQRPVINAEAGVMYTEAITLEPRDAPTFIPIKRPGTDLDADLFNDGVGVVHIRSVYDVDGVDTSVMGIGATADPAQPAYADRAARFLRIVKAVPMPDEDVLDFDNSAFGVSRAQLMREIIGYVPIEPDGSVKFKVPADIPFAISILNADGRRISPRHQNWMQVAAGEERECSGCHTGDSEVPHGRMDTGPASINNGAPSNGQPFPNTNPALFADMGETMAEVYARINGVRTPSVDVAFTDEWVNPPETVPSIDYSYTQVGVDVGLATQAPTTEACQINWTPLCRITVNYEDHIQPLWERERLITDAVGNVIEDRTCVTCHNTANANNPDETLAGNLDLTSPVIQQNRMESYQELLANDSIIILVVDADGNPVFLTDEDGNFVDEDGNLIPEGGEPVQATIVRNLPRTMNPNGAGASNRFFSRFAAGAVHDGYLNQTEMRLIAEWLDLGAQYFNNPFDAPLD</sequence>
<dbReference type="PROSITE" id="PS51257">
    <property type="entry name" value="PROKAR_LIPOPROTEIN"/>
    <property type="match status" value="1"/>
</dbReference>
<dbReference type="InterPro" id="IPR040698">
    <property type="entry name" value="HZS_alpha_mid"/>
</dbReference>
<accession>A0A545TZ01</accession>
<comment type="caution">
    <text evidence="2">The sequence shown here is derived from an EMBL/GenBank/DDBJ whole genome shotgun (WGS) entry which is preliminary data.</text>
</comment>
<proteinExistence type="predicted"/>
<dbReference type="Proteomes" id="UP000319732">
    <property type="component" value="Unassembled WGS sequence"/>
</dbReference>
<dbReference type="Pfam" id="PF18582">
    <property type="entry name" value="HZS_alpha"/>
    <property type="match status" value="1"/>
</dbReference>
<dbReference type="SUPFAM" id="SSF82171">
    <property type="entry name" value="DPP6 N-terminal domain-like"/>
    <property type="match status" value="1"/>
</dbReference>
<dbReference type="InterPro" id="IPR011659">
    <property type="entry name" value="WD40"/>
</dbReference>
<evidence type="ECO:0000259" key="1">
    <source>
        <dbReference type="Pfam" id="PF18582"/>
    </source>
</evidence>
<evidence type="ECO:0000313" key="3">
    <source>
        <dbReference type="Proteomes" id="UP000319732"/>
    </source>
</evidence>
<dbReference type="Pfam" id="PF07676">
    <property type="entry name" value="PD40"/>
    <property type="match status" value="1"/>
</dbReference>
<evidence type="ECO:0000313" key="2">
    <source>
        <dbReference type="EMBL" id="TQV82446.1"/>
    </source>
</evidence>
<organism evidence="2 3">
    <name type="scientific">Exilibacterium tricleocarpae</name>
    <dbReference type="NCBI Taxonomy" id="2591008"/>
    <lineage>
        <taxon>Bacteria</taxon>
        <taxon>Pseudomonadati</taxon>
        <taxon>Pseudomonadota</taxon>
        <taxon>Gammaproteobacteria</taxon>
        <taxon>Cellvibrionales</taxon>
        <taxon>Cellvibrionaceae</taxon>
        <taxon>Exilibacterium</taxon>
    </lineage>
</organism>
<dbReference type="OrthoDB" id="221261at2"/>